<evidence type="ECO:0000313" key="2">
    <source>
        <dbReference type="EMBL" id="SHE36919.1"/>
    </source>
</evidence>
<dbReference type="EMBL" id="FQUL01000003">
    <property type="protein sequence ID" value="SHE36919.1"/>
    <property type="molecule type" value="Genomic_DNA"/>
</dbReference>
<gene>
    <name evidence="2" type="ORF">SAMN02745225_00433</name>
</gene>
<keyword evidence="3" id="KW-1185">Reference proteome</keyword>
<reference evidence="3" key="1">
    <citation type="submission" date="2016-11" db="EMBL/GenBank/DDBJ databases">
        <authorList>
            <person name="Varghese N."/>
            <person name="Submissions S."/>
        </authorList>
    </citation>
    <scope>NUCLEOTIDE SEQUENCE [LARGE SCALE GENOMIC DNA]</scope>
    <source>
        <strain evidence="3">DSM 19514</strain>
    </source>
</reference>
<name>A0A1M4SXN9_9ACTN</name>
<proteinExistence type="predicted"/>
<feature type="region of interest" description="Disordered" evidence="1">
    <location>
        <begin position="1"/>
        <end position="20"/>
    </location>
</feature>
<accession>A0A1M4SXN9</accession>
<evidence type="ECO:0000313" key="3">
    <source>
        <dbReference type="Proteomes" id="UP000184295"/>
    </source>
</evidence>
<dbReference type="Proteomes" id="UP000184295">
    <property type="component" value="Unassembled WGS sequence"/>
</dbReference>
<protein>
    <submittedName>
        <fullName evidence="2">Uncharacterized protein</fullName>
    </submittedName>
</protein>
<dbReference type="AlphaFoldDB" id="A0A1M4SXN9"/>
<evidence type="ECO:0000256" key="1">
    <source>
        <dbReference type="SAM" id="MobiDB-lite"/>
    </source>
</evidence>
<sequence length="87" mass="9464">MCNRSGYGRSKPYLSSKDGRSGFLGFRAVLSLGSVILLKLARTCFCDFFDLVTCCAVFKVLLIDSSAGPRKDTGQCPSDVTAMTHFK</sequence>
<organism evidence="2 3">
    <name type="scientific">Ferrithrix thermotolerans DSM 19514</name>
    <dbReference type="NCBI Taxonomy" id="1121881"/>
    <lineage>
        <taxon>Bacteria</taxon>
        <taxon>Bacillati</taxon>
        <taxon>Actinomycetota</taxon>
        <taxon>Acidimicrobiia</taxon>
        <taxon>Acidimicrobiales</taxon>
        <taxon>Acidimicrobiaceae</taxon>
        <taxon>Ferrithrix</taxon>
    </lineage>
</organism>